<evidence type="ECO:0000256" key="2">
    <source>
        <dbReference type="SAM" id="Phobius"/>
    </source>
</evidence>
<evidence type="ECO:0000313" key="4">
    <source>
        <dbReference type="Proteomes" id="UP001163046"/>
    </source>
</evidence>
<protein>
    <submittedName>
        <fullName evidence="3">Uncharacterized protein</fullName>
    </submittedName>
</protein>
<dbReference type="SUPFAM" id="SSF103473">
    <property type="entry name" value="MFS general substrate transporter"/>
    <property type="match status" value="1"/>
</dbReference>
<keyword evidence="2" id="KW-0812">Transmembrane</keyword>
<dbReference type="InterPro" id="IPR050327">
    <property type="entry name" value="Proton-linked_MCT"/>
</dbReference>
<sequence length="430" mass="46581">MVDMHRSTVLAFAVELLNFRIYKQISREEYLSLQTLQLIFSRSTGSGIGTLTFGPVLQYILQRYGLAISLRILSGVSLLLLVAALTYKPFRSPLEELFEVSHVEGLGISPSKAALLIGFMSIASTISRIGFGKFSDHPRVNRLFMTQFAILGFGVTTTLCPLAKSYASLVIVVVALGLFDGLYVVLIAVLNTDIVGVHKLSAALGSLYGVISFTLALGPPCAGLIFDVFNSYHTAFYICGATTTLSSCLMFLIPWLMPNQQGGVFRRDSCQSRLESLLSSQPSTPGSRQFSRRFFADGSGKSSSSRDDSTSSPATGEISLCEADRIELEYLKGFANNDEENDDQDGANKSLCVSTNLSVNTSKNTVYNSTMSHRGSITKFLLQQQSRNSSPVSGSRRGSTQSPIMGIQSGSSSRSSMSSFFGGSRRTSLF</sequence>
<dbReference type="Proteomes" id="UP001163046">
    <property type="component" value="Unassembled WGS sequence"/>
</dbReference>
<comment type="caution">
    <text evidence="3">The sequence shown here is derived from an EMBL/GenBank/DDBJ whole genome shotgun (WGS) entry which is preliminary data.</text>
</comment>
<keyword evidence="2" id="KW-1133">Transmembrane helix</keyword>
<gene>
    <name evidence="3" type="ORF">OS493_022930</name>
</gene>
<keyword evidence="4" id="KW-1185">Reference proteome</keyword>
<reference evidence="3" key="1">
    <citation type="submission" date="2023-01" db="EMBL/GenBank/DDBJ databases">
        <title>Genome assembly of the deep-sea coral Lophelia pertusa.</title>
        <authorList>
            <person name="Herrera S."/>
            <person name="Cordes E."/>
        </authorList>
    </citation>
    <scope>NUCLEOTIDE SEQUENCE</scope>
    <source>
        <strain evidence="3">USNM1676648</strain>
        <tissue evidence="3">Polyp</tissue>
    </source>
</reference>
<dbReference type="InterPro" id="IPR011701">
    <property type="entry name" value="MFS"/>
</dbReference>
<dbReference type="PANTHER" id="PTHR11360:SF251">
    <property type="entry name" value="MAJOR FACILITATOR SUPERFAMILY (MFS) PROFILE DOMAIN-CONTAINING PROTEIN"/>
    <property type="match status" value="1"/>
</dbReference>
<feature type="transmembrane region" description="Helical" evidence="2">
    <location>
        <begin position="143"/>
        <end position="163"/>
    </location>
</feature>
<dbReference type="PANTHER" id="PTHR11360">
    <property type="entry name" value="MONOCARBOXYLATE TRANSPORTER"/>
    <property type="match status" value="1"/>
</dbReference>
<feature type="compositionally biased region" description="Low complexity" evidence="1">
    <location>
        <begin position="409"/>
        <end position="430"/>
    </location>
</feature>
<dbReference type="GO" id="GO:0022857">
    <property type="term" value="F:transmembrane transporter activity"/>
    <property type="evidence" value="ECO:0007669"/>
    <property type="project" value="InterPro"/>
</dbReference>
<dbReference type="Pfam" id="PF07690">
    <property type="entry name" value="MFS_1"/>
    <property type="match status" value="1"/>
</dbReference>
<dbReference type="Gene3D" id="1.20.1250.20">
    <property type="entry name" value="MFS general substrate transporter like domains"/>
    <property type="match status" value="1"/>
</dbReference>
<proteinExistence type="predicted"/>
<keyword evidence="2" id="KW-0472">Membrane</keyword>
<feature type="transmembrane region" description="Helical" evidence="2">
    <location>
        <begin position="202"/>
        <end position="229"/>
    </location>
</feature>
<evidence type="ECO:0000313" key="3">
    <source>
        <dbReference type="EMBL" id="KAJ7384293.1"/>
    </source>
</evidence>
<evidence type="ECO:0000256" key="1">
    <source>
        <dbReference type="SAM" id="MobiDB-lite"/>
    </source>
</evidence>
<feature type="region of interest" description="Disordered" evidence="1">
    <location>
        <begin position="384"/>
        <end position="430"/>
    </location>
</feature>
<accession>A0A9W9ZP04</accession>
<feature type="transmembrane region" description="Helical" evidence="2">
    <location>
        <begin position="169"/>
        <end position="190"/>
    </location>
</feature>
<feature type="transmembrane region" description="Helical" evidence="2">
    <location>
        <begin position="68"/>
        <end position="87"/>
    </location>
</feature>
<organism evidence="3 4">
    <name type="scientific">Desmophyllum pertusum</name>
    <dbReference type="NCBI Taxonomy" id="174260"/>
    <lineage>
        <taxon>Eukaryota</taxon>
        <taxon>Metazoa</taxon>
        <taxon>Cnidaria</taxon>
        <taxon>Anthozoa</taxon>
        <taxon>Hexacorallia</taxon>
        <taxon>Scleractinia</taxon>
        <taxon>Caryophylliina</taxon>
        <taxon>Caryophylliidae</taxon>
        <taxon>Desmophyllum</taxon>
    </lineage>
</organism>
<dbReference type="EMBL" id="MU825889">
    <property type="protein sequence ID" value="KAJ7384293.1"/>
    <property type="molecule type" value="Genomic_DNA"/>
</dbReference>
<feature type="transmembrane region" description="Helical" evidence="2">
    <location>
        <begin position="235"/>
        <end position="257"/>
    </location>
</feature>
<name>A0A9W9ZP04_9CNID</name>
<feature type="region of interest" description="Disordered" evidence="1">
    <location>
        <begin position="296"/>
        <end position="316"/>
    </location>
</feature>
<dbReference type="OrthoDB" id="5984548at2759"/>
<dbReference type="InterPro" id="IPR036259">
    <property type="entry name" value="MFS_trans_sf"/>
</dbReference>
<feature type="compositionally biased region" description="Polar residues" evidence="1">
    <location>
        <begin position="384"/>
        <end position="403"/>
    </location>
</feature>
<dbReference type="AlphaFoldDB" id="A0A9W9ZP04"/>